<dbReference type="Proteomes" id="UP000564836">
    <property type="component" value="Chromosome"/>
</dbReference>
<reference evidence="5 6" key="2">
    <citation type="journal article" date="2022" name="Int. J. Syst. Evol. Microbiol.">
        <title>Strains of Bradyrhizobium barranii sp. nov. associated with legumes native to Canada are symbionts of soybeans and belong to different subspecies (subsp. barranii subsp. nov. and subsp. apii subsp. nov.) and symbiovars (sv. glycinearum and sv. septentrionale).</title>
        <authorList>
            <person name="Bromfield E.S.P."/>
            <person name="Cloutier S."/>
            <person name="Wasai-Hara S."/>
            <person name="Minamisawa K."/>
        </authorList>
    </citation>
    <scope>NUCLEOTIDE SEQUENCE [LARGE SCALE GENOMIC DNA]</scope>
    <source>
        <strain evidence="5 6">323S2</strain>
    </source>
</reference>
<dbReference type="Gene3D" id="3.40.630.30">
    <property type="match status" value="1"/>
</dbReference>
<feature type="domain" description="N-acetyltransferase" evidence="4">
    <location>
        <begin position="84"/>
        <end position="184"/>
    </location>
</feature>
<dbReference type="InterPro" id="IPR050832">
    <property type="entry name" value="Bact_Acetyltransf"/>
</dbReference>
<proteinExistence type="predicted"/>
<feature type="region of interest" description="Disordered" evidence="3">
    <location>
        <begin position="1"/>
        <end position="73"/>
    </location>
</feature>
<evidence type="ECO:0000256" key="2">
    <source>
        <dbReference type="ARBA" id="ARBA00023315"/>
    </source>
</evidence>
<organism evidence="5 6">
    <name type="scientific">Bradyrhizobium barranii subsp. barranii</name>
    <dbReference type="NCBI Taxonomy" id="2823807"/>
    <lineage>
        <taxon>Bacteria</taxon>
        <taxon>Pseudomonadati</taxon>
        <taxon>Pseudomonadota</taxon>
        <taxon>Alphaproteobacteria</taxon>
        <taxon>Hyphomicrobiales</taxon>
        <taxon>Nitrobacteraceae</taxon>
        <taxon>Bradyrhizobium</taxon>
        <taxon>Bradyrhizobium barranii</taxon>
    </lineage>
</organism>
<dbReference type="GO" id="GO:0016747">
    <property type="term" value="F:acyltransferase activity, transferring groups other than amino-acyl groups"/>
    <property type="evidence" value="ECO:0007669"/>
    <property type="project" value="InterPro"/>
</dbReference>
<reference evidence="5 6" key="1">
    <citation type="journal article" date="2017" name="Syst. Appl. Microbiol.">
        <title>Soybeans inoculated with root zone soils of Canadian native legumes harbour diverse and novel Bradyrhizobium spp. that possess agricultural potential.</title>
        <authorList>
            <person name="Bromfield E.S.P."/>
            <person name="Cloutier S."/>
            <person name="Tambong J.T."/>
            <person name="Tran Thi T.V."/>
        </authorList>
    </citation>
    <scope>NUCLEOTIDE SEQUENCE [LARGE SCALE GENOMIC DNA]</scope>
    <source>
        <strain evidence="5 6">323S2</strain>
    </source>
</reference>
<evidence type="ECO:0000313" key="5">
    <source>
        <dbReference type="EMBL" id="UGX97945.1"/>
    </source>
</evidence>
<dbReference type="EMBL" id="CP088280">
    <property type="protein sequence ID" value="UGX97945.1"/>
    <property type="molecule type" value="Genomic_DNA"/>
</dbReference>
<dbReference type="SUPFAM" id="SSF55729">
    <property type="entry name" value="Acyl-CoA N-acyltransferases (Nat)"/>
    <property type="match status" value="1"/>
</dbReference>
<dbReference type="InterPro" id="IPR016181">
    <property type="entry name" value="Acyl_CoA_acyltransferase"/>
</dbReference>
<dbReference type="CDD" id="cd04301">
    <property type="entry name" value="NAT_SF"/>
    <property type="match status" value="1"/>
</dbReference>
<dbReference type="InterPro" id="IPR000182">
    <property type="entry name" value="GNAT_dom"/>
</dbReference>
<feature type="compositionally biased region" description="Basic residues" evidence="3">
    <location>
        <begin position="10"/>
        <end position="26"/>
    </location>
</feature>
<accession>A0A9X9Z440</accession>
<feature type="compositionally biased region" description="Low complexity" evidence="3">
    <location>
        <begin position="36"/>
        <end position="54"/>
    </location>
</feature>
<evidence type="ECO:0000313" key="6">
    <source>
        <dbReference type="Proteomes" id="UP000564836"/>
    </source>
</evidence>
<dbReference type="Pfam" id="PF00583">
    <property type="entry name" value="Acetyltransf_1"/>
    <property type="match status" value="1"/>
</dbReference>
<dbReference type="PROSITE" id="PS51186">
    <property type="entry name" value="GNAT"/>
    <property type="match status" value="1"/>
</dbReference>
<protein>
    <submittedName>
        <fullName evidence="5">GNAT family N-acetyltransferase</fullName>
    </submittedName>
</protein>
<name>A0A9X9Z440_9BRAD</name>
<gene>
    <name evidence="5" type="ORF">G6321_00023550</name>
</gene>
<evidence type="ECO:0000256" key="3">
    <source>
        <dbReference type="SAM" id="MobiDB-lite"/>
    </source>
</evidence>
<dbReference type="AlphaFoldDB" id="A0A9X9Z440"/>
<evidence type="ECO:0000259" key="4">
    <source>
        <dbReference type="PROSITE" id="PS51186"/>
    </source>
</evidence>
<keyword evidence="1" id="KW-0808">Transferase</keyword>
<evidence type="ECO:0000256" key="1">
    <source>
        <dbReference type="ARBA" id="ARBA00022679"/>
    </source>
</evidence>
<dbReference type="PANTHER" id="PTHR43877:SF2">
    <property type="entry name" value="AMINOALKYLPHOSPHONATE N-ACETYLTRANSFERASE-RELATED"/>
    <property type="match status" value="1"/>
</dbReference>
<sequence>MPWSEPPDRSRRRRHRSARSRARRTIRPFGFGPQARSTSRSSGVSSRRCGRGNSPRPDCPGRSSARSSRKQFRSQAAGYAAQFPGAISLIVTQEGTAIGRLLLHCESEHWHIIDIALLPADCGRGAGTKILDALEASARQQGVGALTLSVLADNSAAHRLYLRRGFAEMGQAGAAHIAMKKDLA</sequence>
<dbReference type="PANTHER" id="PTHR43877">
    <property type="entry name" value="AMINOALKYLPHOSPHONATE N-ACETYLTRANSFERASE-RELATED-RELATED"/>
    <property type="match status" value="1"/>
</dbReference>
<keyword evidence="2" id="KW-0012">Acyltransferase</keyword>